<feature type="transmembrane region" description="Helical" evidence="5">
    <location>
        <begin position="73"/>
        <end position="93"/>
    </location>
</feature>
<dbReference type="InterPro" id="IPR001104">
    <property type="entry name" value="3-oxo-5_a-steroid_4-DH_C"/>
</dbReference>
<keyword evidence="4 5" id="KW-0472">Membrane</keyword>
<evidence type="ECO:0000259" key="6">
    <source>
        <dbReference type="Pfam" id="PF02544"/>
    </source>
</evidence>
<keyword evidence="8" id="KW-1185">Reference proteome</keyword>
<dbReference type="EMBL" id="CAXHTA020000021">
    <property type="protein sequence ID" value="CAL5230065.1"/>
    <property type="molecule type" value="Genomic_DNA"/>
</dbReference>
<feature type="transmembrane region" description="Helical" evidence="5">
    <location>
        <begin position="16"/>
        <end position="39"/>
    </location>
</feature>
<evidence type="ECO:0000256" key="5">
    <source>
        <dbReference type="SAM" id="Phobius"/>
    </source>
</evidence>
<dbReference type="PANTHER" id="PTHR14624:SF0">
    <property type="entry name" value="POLYPRENOL REDUCTASE"/>
    <property type="match status" value="1"/>
</dbReference>
<gene>
    <name evidence="7" type="primary">g13518</name>
    <name evidence="7" type="ORF">VP750_LOCUS11971</name>
</gene>
<feature type="transmembrane region" description="Helical" evidence="5">
    <location>
        <begin position="137"/>
        <end position="159"/>
    </location>
</feature>
<sequence length="318" mass="34843">MALVEVLLDSMPGVLLLYWSLCTLAAVIALFPSLGWSGFRNAVKLSACRGKLWSGKPDAPLGPLQAARVPQKWFAHFYAIGVLCAVTALWLLFAVDLPVAQGSKGSQAALLGMLCLLLHLARRLVESTCLMSYPEDAFMHLIAYFFGVSYYIALPLTLLPSSAWQRLQSHMVQLRLLDGRDIAALLEAVGVRLTMTQAVGVLVFFAGNALQCHSHWILARLRATIAGKRGDHLQTTADGYAVPEGGAFTLVSCPHYLGEIVIYFGLALILGDSNVCIWIVLAWVVSNLMLAAGPTHQWYKQNFAAYPSQRRALIPWVY</sequence>
<evidence type="ECO:0000256" key="4">
    <source>
        <dbReference type="ARBA" id="ARBA00023136"/>
    </source>
</evidence>
<protein>
    <submittedName>
        <fullName evidence="7">G13518 protein</fullName>
    </submittedName>
</protein>
<dbReference type="PANTHER" id="PTHR14624">
    <property type="entry name" value="DFG10 PROTEIN"/>
    <property type="match status" value="1"/>
</dbReference>
<dbReference type="InterPro" id="IPR039698">
    <property type="entry name" value="Dfg10/SRD5A3"/>
</dbReference>
<evidence type="ECO:0000256" key="3">
    <source>
        <dbReference type="ARBA" id="ARBA00022989"/>
    </source>
</evidence>
<evidence type="ECO:0000313" key="7">
    <source>
        <dbReference type="EMBL" id="CAL5230065.1"/>
    </source>
</evidence>
<feature type="domain" description="3-oxo-5-alpha-steroid 4-dehydrogenase C-terminal" evidence="6">
    <location>
        <begin position="196"/>
        <end position="318"/>
    </location>
</feature>
<organism evidence="7 8">
    <name type="scientific">Coccomyxa viridis</name>
    <dbReference type="NCBI Taxonomy" id="1274662"/>
    <lineage>
        <taxon>Eukaryota</taxon>
        <taxon>Viridiplantae</taxon>
        <taxon>Chlorophyta</taxon>
        <taxon>core chlorophytes</taxon>
        <taxon>Trebouxiophyceae</taxon>
        <taxon>Trebouxiophyceae incertae sedis</taxon>
        <taxon>Coccomyxaceae</taxon>
        <taxon>Coccomyxa</taxon>
    </lineage>
</organism>
<reference evidence="7 8" key="1">
    <citation type="submission" date="2024-06" db="EMBL/GenBank/DDBJ databases">
        <authorList>
            <person name="Kraege A."/>
            <person name="Thomma B."/>
        </authorList>
    </citation>
    <scope>NUCLEOTIDE SEQUENCE [LARGE SCALE GENOMIC DNA]</scope>
</reference>
<dbReference type="Pfam" id="PF02544">
    <property type="entry name" value="Steroid_dh"/>
    <property type="match status" value="1"/>
</dbReference>
<dbReference type="Gene3D" id="1.20.120.1630">
    <property type="match status" value="1"/>
</dbReference>
<evidence type="ECO:0000256" key="2">
    <source>
        <dbReference type="ARBA" id="ARBA00022692"/>
    </source>
</evidence>
<name>A0ABP1GFL2_9CHLO</name>
<keyword evidence="3 5" id="KW-1133">Transmembrane helix</keyword>
<dbReference type="PROSITE" id="PS50244">
    <property type="entry name" value="S5A_REDUCTASE"/>
    <property type="match status" value="1"/>
</dbReference>
<accession>A0ABP1GFL2</accession>
<evidence type="ECO:0000313" key="8">
    <source>
        <dbReference type="Proteomes" id="UP001497392"/>
    </source>
</evidence>
<keyword evidence="2 5" id="KW-0812">Transmembrane</keyword>
<proteinExistence type="predicted"/>
<comment type="subcellular location">
    <subcellularLocation>
        <location evidence="1">Endomembrane system</location>
        <topology evidence="1">Multi-pass membrane protein</topology>
    </subcellularLocation>
</comment>
<comment type="caution">
    <text evidence="7">The sequence shown here is derived from an EMBL/GenBank/DDBJ whole genome shotgun (WGS) entry which is preliminary data.</text>
</comment>
<dbReference type="Proteomes" id="UP001497392">
    <property type="component" value="Unassembled WGS sequence"/>
</dbReference>
<evidence type="ECO:0000256" key="1">
    <source>
        <dbReference type="ARBA" id="ARBA00004127"/>
    </source>
</evidence>